<accession>A0A1W2G8E3</accession>
<dbReference type="Pfam" id="PF03993">
    <property type="entry name" value="DUF349"/>
    <property type="match status" value="2"/>
</dbReference>
<sequence length="422" mass="49378">MEIPFGHVENNKLFRSAFGQVEALQLKEVKEDEVAPAVAYFIAKYDKLKAKLDEIEEKINTQNNKGSFLSSLQNIEDSIPTHDGLGDYQILLDRITPLKSILEDYVQKNREKNTDIKQALLLELDVILANPDQEEAFEQIKDLKSRWLKTGSADLSVRTELEEKFKTGVDGFFEKRNAFTEDKKMLVQARLGEYQSIVAEIKSFIEKKEFQKSLDRVKELQKQWKEVGRIPEKDFQSINESYWKVTQDYFDRQKKRKNSDRKLKAKDEKESLKAKNEILSELKELVQNAFGCEPKAFDALKLKWKNSGHVSKKVHPEVHEGFMQLSREWQERQFIWSLAGKKNKGFAKKDQKSQFKDLLRVIRDLLHRDETELKSFNENMGNMHINKGSFVDMLNDKLKTQQEKVALKKNLLKECQEKIKQL</sequence>
<name>A0A1W2G8E3_REIFA</name>
<dbReference type="Proteomes" id="UP000192472">
    <property type="component" value="Unassembled WGS sequence"/>
</dbReference>
<keyword evidence="1" id="KW-0175">Coiled coil</keyword>
<keyword evidence="3" id="KW-1185">Reference proteome</keyword>
<evidence type="ECO:0000256" key="1">
    <source>
        <dbReference type="SAM" id="Coils"/>
    </source>
</evidence>
<feature type="coiled-coil region" evidence="1">
    <location>
        <begin position="38"/>
        <end position="65"/>
    </location>
</feature>
<protein>
    <recommendedName>
        <fullName evidence="4">DUF349 domain-containing protein</fullName>
    </recommendedName>
</protein>
<dbReference type="OrthoDB" id="977295at2"/>
<dbReference type="STRING" id="692418.SAMN04488029_1310"/>
<evidence type="ECO:0000313" key="2">
    <source>
        <dbReference type="EMBL" id="SMD32949.1"/>
    </source>
</evidence>
<dbReference type="EMBL" id="FWYF01000001">
    <property type="protein sequence ID" value="SMD32949.1"/>
    <property type="molecule type" value="Genomic_DNA"/>
</dbReference>
<dbReference type="AlphaFoldDB" id="A0A1W2G8E3"/>
<dbReference type="RefSeq" id="WP_084371583.1">
    <property type="nucleotide sequence ID" value="NZ_FWYF01000001.1"/>
</dbReference>
<proteinExistence type="predicted"/>
<organism evidence="2 3">
    <name type="scientific">Reichenbachiella faecimaris</name>
    <dbReference type="NCBI Taxonomy" id="692418"/>
    <lineage>
        <taxon>Bacteria</taxon>
        <taxon>Pseudomonadati</taxon>
        <taxon>Bacteroidota</taxon>
        <taxon>Cytophagia</taxon>
        <taxon>Cytophagales</taxon>
        <taxon>Reichenbachiellaceae</taxon>
        <taxon>Reichenbachiella</taxon>
    </lineage>
</organism>
<reference evidence="2 3" key="1">
    <citation type="submission" date="2017-04" db="EMBL/GenBank/DDBJ databases">
        <authorList>
            <person name="Afonso C.L."/>
            <person name="Miller P.J."/>
            <person name="Scott M.A."/>
            <person name="Spackman E."/>
            <person name="Goraichik I."/>
            <person name="Dimitrov K.M."/>
            <person name="Suarez D.L."/>
            <person name="Swayne D.E."/>
        </authorList>
    </citation>
    <scope>NUCLEOTIDE SEQUENCE [LARGE SCALE GENOMIC DNA]</scope>
    <source>
        <strain evidence="2 3">DSM 26133</strain>
    </source>
</reference>
<evidence type="ECO:0008006" key="4">
    <source>
        <dbReference type="Google" id="ProtNLM"/>
    </source>
</evidence>
<gene>
    <name evidence="2" type="ORF">SAMN04488029_1310</name>
</gene>
<dbReference type="InterPro" id="IPR007139">
    <property type="entry name" value="DUF349"/>
</dbReference>
<evidence type="ECO:0000313" key="3">
    <source>
        <dbReference type="Proteomes" id="UP000192472"/>
    </source>
</evidence>
<feature type="coiled-coil region" evidence="1">
    <location>
        <begin position="262"/>
        <end position="289"/>
    </location>
</feature>